<evidence type="ECO:0000313" key="1">
    <source>
        <dbReference type="EMBL" id="KEQ98255.1"/>
    </source>
</evidence>
<reference evidence="1 2" key="1">
    <citation type="journal article" date="2014" name="BMC Genomics">
        <title>Genome sequencing of four Aureobasidium pullulans varieties: biotechnological potential, stress tolerance, and description of new species.</title>
        <authorList>
            <person name="Gostin Ar C."/>
            <person name="Ohm R.A."/>
            <person name="Kogej T."/>
            <person name="Sonjak S."/>
            <person name="Turk M."/>
            <person name="Zajc J."/>
            <person name="Zalar P."/>
            <person name="Grube M."/>
            <person name="Sun H."/>
            <person name="Han J."/>
            <person name="Sharma A."/>
            <person name="Chiniquy J."/>
            <person name="Ngan C.Y."/>
            <person name="Lipzen A."/>
            <person name="Barry K."/>
            <person name="Grigoriev I.V."/>
            <person name="Gunde-Cimerman N."/>
        </authorList>
    </citation>
    <scope>NUCLEOTIDE SEQUENCE [LARGE SCALE GENOMIC DNA]</scope>
    <source>
        <strain evidence="1 2">EXF-2481</strain>
    </source>
</reference>
<dbReference type="GeneID" id="25365665"/>
<accession>A0A074YKP3</accession>
<proteinExistence type="predicted"/>
<dbReference type="Proteomes" id="UP000030641">
    <property type="component" value="Unassembled WGS sequence"/>
</dbReference>
<protein>
    <submittedName>
        <fullName evidence="1">Uncharacterized protein</fullName>
    </submittedName>
</protein>
<evidence type="ECO:0000313" key="2">
    <source>
        <dbReference type="Proteomes" id="UP000030641"/>
    </source>
</evidence>
<sequence>MQIKPICEFMNYNESEVSSIEARSSARHVGISTSVYKLDLFSRCRVGRPYNKPMSFLQHGLFAAVLRPGEASDDRLKAARMIKEQQTAHYEAAVEIWSSHLDMHVPMSDDGYMRILALSCDLKREFEYEIHIWTSSPPKIPPTNLLMKPQRSCKSSHNSTLSNSASGIGICVSWEEEARSNVW</sequence>
<dbReference type="AlphaFoldDB" id="A0A074YKP3"/>
<dbReference type="InParanoid" id="A0A074YKP3"/>
<dbReference type="HOGENOM" id="CLU_1474910_0_0_1"/>
<dbReference type="RefSeq" id="XP_013346823.1">
    <property type="nucleotide sequence ID" value="XM_013491369.1"/>
</dbReference>
<gene>
    <name evidence="1" type="ORF">AUEXF2481DRAFT_36763</name>
</gene>
<name>A0A074YKP3_AURSE</name>
<keyword evidence="2" id="KW-1185">Reference proteome</keyword>
<dbReference type="EMBL" id="KL584752">
    <property type="protein sequence ID" value="KEQ98255.1"/>
    <property type="molecule type" value="Genomic_DNA"/>
</dbReference>
<organism evidence="1 2">
    <name type="scientific">Aureobasidium subglaciale (strain EXF-2481)</name>
    <name type="common">Aureobasidium pullulans var. subglaciale</name>
    <dbReference type="NCBI Taxonomy" id="1043005"/>
    <lineage>
        <taxon>Eukaryota</taxon>
        <taxon>Fungi</taxon>
        <taxon>Dikarya</taxon>
        <taxon>Ascomycota</taxon>
        <taxon>Pezizomycotina</taxon>
        <taxon>Dothideomycetes</taxon>
        <taxon>Dothideomycetidae</taxon>
        <taxon>Dothideales</taxon>
        <taxon>Saccotheciaceae</taxon>
        <taxon>Aureobasidium</taxon>
    </lineage>
</organism>